<dbReference type="RefSeq" id="WP_187070444.1">
    <property type="nucleotide sequence ID" value="NZ_JACRYL010000004.1"/>
</dbReference>
<accession>A0ABR7KPF3</accession>
<comment type="caution">
    <text evidence="1">The sequence shown here is derived from an EMBL/GenBank/DDBJ whole genome shotgun (WGS) entry which is preliminary data.</text>
</comment>
<sequence length="108" mass="12219">MNKKITITNQKSLREYMLFLKSDLIEKEQAMKKNSKGIVKSFPSKMFQHKSSLGSVMNKSAVANNPIGKLLSTVVKKTLLKKSGFLFRLVGGIFAKRAGKRIERKLLF</sequence>
<proteinExistence type="predicted"/>
<dbReference type="EMBL" id="JACRYL010000004">
    <property type="protein sequence ID" value="MBC6109969.1"/>
    <property type="molecule type" value="Genomic_DNA"/>
</dbReference>
<dbReference type="Proteomes" id="UP000652755">
    <property type="component" value="Unassembled WGS sequence"/>
</dbReference>
<gene>
    <name evidence="1" type="ORF">H7U22_06000</name>
</gene>
<name>A0ABR7KPF3_9SPHI</name>
<evidence type="ECO:0000313" key="2">
    <source>
        <dbReference type="Proteomes" id="UP000652755"/>
    </source>
</evidence>
<reference evidence="1 2" key="1">
    <citation type="submission" date="2020-08" db="EMBL/GenBank/DDBJ databases">
        <authorList>
            <person name="Sun Q."/>
            <person name="Inoue M."/>
        </authorList>
    </citation>
    <scope>NUCLEOTIDE SEQUENCE [LARGE SCALE GENOMIC DNA]</scope>
    <source>
        <strain evidence="1 2">CCM 8938</strain>
    </source>
</reference>
<evidence type="ECO:0000313" key="1">
    <source>
        <dbReference type="EMBL" id="MBC6109969.1"/>
    </source>
</evidence>
<keyword evidence="2" id="KW-1185">Reference proteome</keyword>
<protein>
    <submittedName>
        <fullName evidence="1">Uncharacterized protein</fullName>
    </submittedName>
</protein>
<organism evidence="1 2">
    <name type="scientific">Pedobacter fastidiosus</name>
    <dbReference type="NCBI Taxonomy" id="2765361"/>
    <lineage>
        <taxon>Bacteria</taxon>
        <taxon>Pseudomonadati</taxon>
        <taxon>Bacteroidota</taxon>
        <taxon>Sphingobacteriia</taxon>
        <taxon>Sphingobacteriales</taxon>
        <taxon>Sphingobacteriaceae</taxon>
        <taxon>Pedobacter</taxon>
    </lineage>
</organism>